<comment type="caution">
    <text evidence="5">Lacks conserved residue(s) required for the propagation of feature annotation.</text>
</comment>
<dbReference type="InterPro" id="IPR001045">
    <property type="entry name" value="Spermi_synthase"/>
</dbReference>
<feature type="binding site" evidence="5">
    <location>
        <begin position="378"/>
        <end position="379"/>
    </location>
    <ligand>
        <name>S-methyl-5'-thioadenosine</name>
        <dbReference type="ChEBI" id="CHEBI:17509"/>
    </ligand>
</feature>
<dbReference type="EMBL" id="FQZU01000025">
    <property type="protein sequence ID" value="SHK46769.1"/>
    <property type="molecule type" value="Genomic_DNA"/>
</dbReference>
<dbReference type="STRING" id="1121393.SAMN02745216_03494"/>
<dbReference type="PROSITE" id="PS51006">
    <property type="entry name" value="PABS_2"/>
    <property type="match status" value="1"/>
</dbReference>
<feature type="binding site" evidence="5">
    <location>
        <position position="307"/>
    </location>
    <ligand>
        <name>S-methyl-5'-thioadenosine</name>
        <dbReference type="ChEBI" id="CHEBI:17509"/>
    </ligand>
</feature>
<keyword evidence="4 5" id="KW-0620">Polyamine biosynthesis</keyword>
<evidence type="ECO:0000256" key="6">
    <source>
        <dbReference type="PROSITE-ProRule" id="PRU00354"/>
    </source>
</evidence>
<sequence>MFATGACGLVFEYILSTVSTYILGNSIEQFSITIALMLLMMGVAGYVQKFMSDRYLIEKFIFLETFLALLGGYAPIAIYASFGFVPDHFMVINYFFVMAIGFLIGFEIPLVLRINEKYSETLGTNIAGVVGPDYIGSFAGAIVWTFFLLKTFPLTEISFLVGGTNFFIAAITFMYFMKFGLVKYRVVCVILIVVSAALLAFGYNNNRDWNLNLEQKLYDSKIVFSKTTKYQRLVLTYDAPLNDYRFFINGNLQFSSVDEAIYHEHLVHPAFALVQNPERVLILGGGDGLALREVLKHPQVQNVLLVDLDPDMVKVCSTNPILTRLNNHAFEGAKVIAKASDAVSGVGWTRVFQDTGKVRPSGEPETQRIASVEIMNVDADRFLDQAPGQWDIVIIDFPDPSSVELAKLYSREFYRKLASAAAPGAMVVVQATSPYHARESYLCIRRTLESAGWRTLPYHDNVPSFGDWGWIMAWKNRDEGEIRKRIAATETFGVDTAYLTPDAFRAALSFGKGSLATSETRINTLMEPALLTYYLDESWKAE</sequence>
<comment type="function">
    <text evidence="5">Catalyzes the irreversible transfer of a propylamine group from the amino donor S-adenosylmethioninamine (decarboxy-AdoMet) to putrescine (1,4-diaminobutane) to yield spermidine.</text>
</comment>
<dbReference type="InterPro" id="IPR030374">
    <property type="entry name" value="PABS"/>
</dbReference>
<gene>
    <name evidence="5" type="primary">speE</name>
    <name evidence="8" type="ORF">SAMN02745216_03494</name>
</gene>
<dbReference type="PROSITE" id="PS01330">
    <property type="entry name" value="PABS_1"/>
    <property type="match status" value="1"/>
</dbReference>
<keyword evidence="5" id="KW-0812">Transmembrane</keyword>
<dbReference type="GO" id="GO:0010487">
    <property type="term" value="F:thermospermine synthase activity"/>
    <property type="evidence" value="ECO:0007669"/>
    <property type="project" value="UniProtKB-ARBA"/>
</dbReference>
<dbReference type="Gene3D" id="3.40.50.150">
    <property type="entry name" value="Vaccinia Virus protein VP39"/>
    <property type="match status" value="1"/>
</dbReference>
<feature type="transmembrane region" description="Helical" evidence="5">
    <location>
        <begin position="30"/>
        <end position="48"/>
    </location>
</feature>
<feature type="transmembrane region" description="Helical" evidence="5">
    <location>
        <begin position="91"/>
        <end position="112"/>
    </location>
</feature>
<evidence type="ECO:0000259" key="7">
    <source>
        <dbReference type="PROSITE" id="PS51006"/>
    </source>
</evidence>
<dbReference type="NCBIfam" id="NF002956">
    <property type="entry name" value="PRK03612.1"/>
    <property type="match status" value="1"/>
</dbReference>
<evidence type="ECO:0000256" key="5">
    <source>
        <dbReference type="HAMAP-Rule" id="MF_00198"/>
    </source>
</evidence>
<dbReference type="Proteomes" id="UP000183994">
    <property type="component" value="Unassembled WGS sequence"/>
</dbReference>
<feature type="transmembrane region" description="Helical" evidence="5">
    <location>
        <begin position="159"/>
        <end position="177"/>
    </location>
</feature>
<organism evidence="8 9">
    <name type="scientific">Desulfatibacillum alkenivorans DSM 16219</name>
    <dbReference type="NCBI Taxonomy" id="1121393"/>
    <lineage>
        <taxon>Bacteria</taxon>
        <taxon>Pseudomonadati</taxon>
        <taxon>Thermodesulfobacteriota</taxon>
        <taxon>Desulfobacteria</taxon>
        <taxon>Desulfobacterales</taxon>
        <taxon>Desulfatibacillaceae</taxon>
        <taxon>Desulfatibacillum</taxon>
    </lineage>
</organism>
<feature type="domain" description="PABS" evidence="7">
    <location>
        <begin position="207"/>
        <end position="475"/>
    </location>
</feature>
<evidence type="ECO:0000256" key="3">
    <source>
        <dbReference type="ARBA" id="ARBA00023066"/>
    </source>
</evidence>
<evidence type="ECO:0000313" key="8">
    <source>
        <dbReference type="EMBL" id="SHK46769.1"/>
    </source>
</evidence>
<feature type="binding site" evidence="5">
    <location>
        <position position="287"/>
    </location>
    <ligand>
        <name>spermidine</name>
        <dbReference type="ChEBI" id="CHEBI:57834"/>
    </ligand>
</feature>
<protein>
    <recommendedName>
        <fullName evidence="5">Polyamine aminopropyltransferase</fullName>
    </recommendedName>
    <alternativeName>
        <fullName evidence="5">Putrescine aminopropyltransferase</fullName>
        <shortName evidence="5">PAPT</shortName>
    </alternativeName>
    <alternativeName>
        <fullName evidence="5">Spermidine synthase</fullName>
        <shortName evidence="5">SPDS</shortName>
        <shortName evidence="5">SPDSY</shortName>
        <ecNumber evidence="5">2.5.1.16</ecNumber>
    </alternativeName>
</protein>
<dbReference type="CDD" id="cd02440">
    <property type="entry name" value="AdoMet_MTases"/>
    <property type="match status" value="1"/>
</dbReference>
<keyword evidence="9" id="KW-1185">Reference proteome</keyword>
<proteinExistence type="inferred from homology"/>
<feature type="active site" description="Proton acceptor" evidence="5 6">
    <location>
        <position position="396"/>
    </location>
</feature>
<keyword evidence="5" id="KW-1133">Transmembrane helix</keyword>
<keyword evidence="2 5" id="KW-0808">Transferase</keyword>
<evidence type="ECO:0000256" key="4">
    <source>
        <dbReference type="ARBA" id="ARBA00023115"/>
    </source>
</evidence>
<feature type="transmembrane region" description="Helical" evidence="5">
    <location>
        <begin position="60"/>
        <end position="85"/>
    </location>
</feature>
<dbReference type="HAMAP" id="MF_00198">
    <property type="entry name" value="Spermidine_synth"/>
    <property type="match status" value="1"/>
</dbReference>
<dbReference type="EC" id="2.5.1.16" evidence="5"/>
<dbReference type="InterPro" id="IPR029063">
    <property type="entry name" value="SAM-dependent_MTases_sf"/>
</dbReference>
<dbReference type="PANTHER" id="PTHR43317">
    <property type="entry name" value="THERMOSPERMINE SYNTHASE ACAULIS5"/>
    <property type="match status" value="1"/>
</dbReference>
<accession>A0A1M6SQ50</accession>
<dbReference type="SUPFAM" id="SSF53335">
    <property type="entry name" value="S-adenosyl-L-methionine-dependent methyltransferases"/>
    <property type="match status" value="1"/>
</dbReference>
<feature type="binding site" evidence="5">
    <location>
        <position position="263"/>
    </location>
    <ligand>
        <name>spermidine</name>
        <dbReference type="ChEBI" id="CHEBI:57834"/>
    </ligand>
</feature>
<dbReference type="AlphaFoldDB" id="A0A1M6SQ50"/>
<dbReference type="UniPathway" id="UPA00248">
    <property type="reaction ID" value="UER00314"/>
</dbReference>
<keyword evidence="5" id="KW-1003">Cell membrane</keyword>
<comment type="subunit">
    <text evidence="5">Homodimer or homotetramer.</text>
</comment>
<feature type="binding site" evidence="5">
    <location>
        <position position="231"/>
    </location>
    <ligand>
        <name>S-methyl-5'-thioadenosine</name>
        <dbReference type="ChEBI" id="CHEBI:17509"/>
    </ligand>
</feature>
<comment type="subcellular location">
    <subcellularLocation>
        <location evidence="5">Cell membrane</location>
        <topology evidence="5">Multi-pass membrane protein</topology>
    </subcellularLocation>
</comment>
<comment type="catalytic activity">
    <reaction evidence="5">
        <text>S-adenosyl 3-(methylsulfanyl)propylamine + putrescine = S-methyl-5'-thioadenosine + spermidine + H(+)</text>
        <dbReference type="Rhea" id="RHEA:12721"/>
        <dbReference type="ChEBI" id="CHEBI:15378"/>
        <dbReference type="ChEBI" id="CHEBI:17509"/>
        <dbReference type="ChEBI" id="CHEBI:57443"/>
        <dbReference type="ChEBI" id="CHEBI:57834"/>
        <dbReference type="ChEBI" id="CHEBI:326268"/>
        <dbReference type="EC" id="2.5.1.16"/>
    </reaction>
</comment>
<reference evidence="9" key="1">
    <citation type="submission" date="2016-11" db="EMBL/GenBank/DDBJ databases">
        <authorList>
            <person name="Varghese N."/>
            <person name="Submissions S."/>
        </authorList>
    </citation>
    <scope>NUCLEOTIDE SEQUENCE [LARGE SCALE GENOMIC DNA]</scope>
    <source>
        <strain evidence="9">DSM 16219</strain>
    </source>
</reference>
<feature type="transmembrane region" description="Helical" evidence="5">
    <location>
        <begin position="184"/>
        <end position="203"/>
    </location>
</feature>
<keyword evidence="3 5" id="KW-0745">Spermidine biosynthesis</keyword>
<dbReference type="InterPro" id="IPR030373">
    <property type="entry name" value="PABS_CS"/>
</dbReference>
<dbReference type="Pfam" id="PF01564">
    <property type="entry name" value="Spermine_synth"/>
    <property type="match status" value="2"/>
</dbReference>
<feature type="transmembrane region" description="Helical" evidence="5">
    <location>
        <begin position="124"/>
        <end position="147"/>
    </location>
</feature>
<keyword evidence="5" id="KW-0472">Membrane</keyword>
<comment type="similarity">
    <text evidence="1 5">Belongs to the spermidine/spermine synthase family.</text>
</comment>
<dbReference type="GO" id="GO:0004766">
    <property type="term" value="F:spermidine synthase activity"/>
    <property type="evidence" value="ECO:0007669"/>
    <property type="project" value="UniProtKB-UniRule"/>
</dbReference>
<evidence type="ECO:0000313" key="9">
    <source>
        <dbReference type="Proteomes" id="UP000183994"/>
    </source>
</evidence>
<evidence type="ECO:0000256" key="2">
    <source>
        <dbReference type="ARBA" id="ARBA00022679"/>
    </source>
</evidence>
<dbReference type="GO" id="GO:0008295">
    <property type="term" value="P:spermidine biosynthetic process"/>
    <property type="evidence" value="ECO:0007669"/>
    <property type="project" value="UniProtKB-UniRule"/>
</dbReference>
<dbReference type="GO" id="GO:0005886">
    <property type="term" value="C:plasma membrane"/>
    <property type="evidence" value="ECO:0007669"/>
    <property type="project" value="UniProtKB-SubCell"/>
</dbReference>
<name>A0A1M6SQ50_9BACT</name>
<dbReference type="PANTHER" id="PTHR43317:SF1">
    <property type="entry name" value="THERMOSPERMINE SYNTHASE ACAULIS5"/>
    <property type="match status" value="1"/>
</dbReference>
<evidence type="ECO:0000256" key="1">
    <source>
        <dbReference type="ARBA" id="ARBA00007867"/>
    </source>
</evidence>
<comment type="pathway">
    <text evidence="5">Amine and polyamine biosynthesis; spermidine biosynthesis; spermidine from putrescine: step 1/1.</text>
</comment>